<sequence>MASPSSGRLAITPSSRVLQSPLSDESIWKRLKEAGLDEVSIKRRDKAALIAYIAKLETECYILKIFEHQHHMGLLILEKKELASKYEQIKASAEAAELLQKHDRASHLSAIAEARKREESLKKTLGVEKECIASLEKAVHEIRAESAETKVAADSKFAEARCMVENAQKKFAEAEAKLHAAESLQAEANRYHRSAERKLQEVVAREDDLSRRIASFKAEYVFIHLLLVFSENCCEEKEREIIRERQSLSDRKKILQQEHERLLDAQTLLNEREDHILSKLQELSRKEKELEASRANVEEKFKALNEEKSNLDLTLVSLLKREEAVIEREASLQKKEQKLLVSQETLASKESNEIQKIIANHESALRVKQSEFEAELAIKYKLAEDEIEKKRRAWELRDLDLSQREESLLEREHDLEVQSRALVDKEKDLVERSHLLEEKENKLIAFEKEADLKKSLLQKEKEEVNIIKSDLQKSLSSLDEKKKQVNCAKDKLEAMKSEAGELSVLEIKLKEELDVVRAQKLELMVETDKLQLEKAKFEAEWEMIDEKREELRKEAERVAVERVVVSKSLKDERDSLRQERDAMRDQHKRDVDSLNREREEFMNKMVHEHSEWFTKIQQERADFLLGIEMQKRDLENCIEKRREELESSFREREKAFEEEKMREFQQISSLKEKAEKELEQVTLEIKRLDLERMEINMDRQRRDREWAELNNSIEELMVQRQKLEEQRQLLHADREEIQAESERLKKLEDLKIAVDYMAVSEMQRSRLEHSQKKISAKRHLNQQTSLAHADFGSDQKFDVTNNGDRFNTPVQKTASASPPSLARFSWIKRFADLVFKHSGENSVENDEEKSPTSDHEDASLTINSRKRQPVRYSFGEPKVILEVPSENEVVKRTVDLESENNQNAAQKCKQSVSEDGIHAARKRRVDVDCVDPSELLMQNNKRRKQQEDFPRDSSEEAINHGAVAEQSNLPEDQHTLTSKNKSNVPEGLHTLTSNNHTQGGNEEASILIVDKIIKISEVTCEMTDADNFINQEKIDGSQNSVAESVQDIVKVGGTNDHSTPAHTDDVVLPYISEIDGMVQEKQMGNVKDLTECGQAQNEMGEHKLECELVQSDNSKKNKELIAYRTRSKQKK</sequence>
<reference evidence="2" key="1">
    <citation type="journal article" date="2023" name="Hortic. Res.">
        <title>A chromosome-level phased genome enabling allele-level studies in sweet orange: a case study on citrus Huanglongbing tolerance.</title>
        <authorList>
            <person name="Wu B."/>
            <person name="Yu Q."/>
            <person name="Deng Z."/>
            <person name="Duan Y."/>
            <person name="Luo F."/>
            <person name="Gmitter F. Jr."/>
        </authorList>
    </citation>
    <scope>NUCLEOTIDE SEQUENCE [LARGE SCALE GENOMIC DNA]</scope>
    <source>
        <strain evidence="2">cv. Valencia</strain>
    </source>
</reference>
<dbReference type="EMBL" id="CM039176">
    <property type="protein sequence ID" value="KAH9712446.1"/>
    <property type="molecule type" value="Genomic_DNA"/>
</dbReference>
<dbReference type="Proteomes" id="UP000829398">
    <property type="component" value="Chromosome 7"/>
</dbReference>
<organism evidence="1 2">
    <name type="scientific">Citrus sinensis</name>
    <name type="common">Sweet orange</name>
    <name type="synonym">Citrus aurantium var. sinensis</name>
    <dbReference type="NCBI Taxonomy" id="2711"/>
    <lineage>
        <taxon>Eukaryota</taxon>
        <taxon>Viridiplantae</taxon>
        <taxon>Streptophyta</taxon>
        <taxon>Embryophyta</taxon>
        <taxon>Tracheophyta</taxon>
        <taxon>Spermatophyta</taxon>
        <taxon>Magnoliopsida</taxon>
        <taxon>eudicotyledons</taxon>
        <taxon>Gunneridae</taxon>
        <taxon>Pentapetalae</taxon>
        <taxon>rosids</taxon>
        <taxon>malvids</taxon>
        <taxon>Sapindales</taxon>
        <taxon>Rutaceae</taxon>
        <taxon>Aurantioideae</taxon>
        <taxon>Citrus</taxon>
    </lineage>
</organism>
<name>A0ACB8J4K2_CITSI</name>
<evidence type="ECO:0000313" key="1">
    <source>
        <dbReference type="EMBL" id="KAH9712446.1"/>
    </source>
</evidence>
<gene>
    <name evidence="1" type="ORF">KPL71_020054</name>
</gene>
<protein>
    <submittedName>
        <fullName evidence="1">Protein CROWDED NUCLEI 4</fullName>
    </submittedName>
</protein>
<comment type="caution">
    <text evidence="1">The sequence shown here is derived from an EMBL/GenBank/DDBJ whole genome shotgun (WGS) entry which is preliminary data.</text>
</comment>
<proteinExistence type="predicted"/>
<evidence type="ECO:0000313" key="2">
    <source>
        <dbReference type="Proteomes" id="UP000829398"/>
    </source>
</evidence>
<accession>A0ACB8J4K2</accession>
<keyword evidence="2" id="KW-1185">Reference proteome</keyword>